<name>A0A8S9K5Q0_BRACR</name>
<dbReference type="SMART" id="SM00360">
    <property type="entry name" value="RRM"/>
    <property type="match status" value="1"/>
</dbReference>
<dbReference type="InterPro" id="IPR012677">
    <property type="entry name" value="Nucleotide-bd_a/b_plait_sf"/>
</dbReference>
<dbReference type="PANTHER" id="PTHR48039">
    <property type="entry name" value="RNA-BINDING MOTIF PROTEIN 14B"/>
    <property type="match status" value="1"/>
</dbReference>
<accession>A0A8S9K5Q0</accession>
<protein>
    <recommendedName>
        <fullName evidence="6">RRM domain-containing protein</fullName>
    </recommendedName>
</protein>
<dbReference type="EMBL" id="QGKY02000190">
    <property type="protein sequence ID" value="KAF2588933.1"/>
    <property type="molecule type" value="Genomic_DNA"/>
</dbReference>
<evidence type="ECO:0000256" key="1">
    <source>
        <dbReference type="ARBA" id="ARBA00004123"/>
    </source>
</evidence>
<keyword evidence="3 5" id="KW-0694">RNA-binding</keyword>
<evidence type="ECO:0000313" key="7">
    <source>
        <dbReference type="EMBL" id="KAF2588933.1"/>
    </source>
</evidence>
<organism evidence="7">
    <name type="scientific">Brassica cretica</name>
    <name type="common">Mustard</name>
    <dbReference type="NCBI Taxonomy" id="69181"/>
    <lineage>
        <taxon>Eukaryota</taxon>
        <taxon>Viridiplantae</taxon>
        <taxon>Streptophyta</taxon>
        <taxon>Embryophyta</taxon>
        <taxon>Tracheophyta</taxon>
        <taxon>Spermatophyta</taxon>
        <taxon>Magnoliopsida</taxon>
        <taxon>eudicotyledons</taxon>
        <taxon>Gunneridae</taxon>
        <taxon>Pentapetalae</taxon>
        <taxon>rosids</taxon>
        <taxon>malvids</taxon>
        <taxon>Brassicales</taxon>
        <taxon>Brassicaceae</taxon>
        <taxon>Brassiceae</taxon>
        <taxon>Brassica</taxon>
    </lineage>
</organism>
<dbReference type="Pfam" id="PF00076">
    <property type="entry name" value="RRM_1"/>
    <property type="match status" value="1"/>
</dbReference>
<evidence type="ECO:0000259" key="6">
    <source>
        <dbReference type="PROSITE" id="PS50102"/>
    </source>
</evidence>
<keyword evidence="2" id="KW-0677">Repeat</keyword>
<keyword evidence="4" id="KW-0539">Nucleus</keyword>
<dbReference type="PROSITE" id="PS50102">
    <property type="entry name" value="RRM"/>
    <property type="match status" value="1"/>
</dbReference>
<dbReference type="AlphaFoldDB" id="A0A8S9K5Q0"/>
<evidence type="ECO:0000256" key="3">
    <source>
        <dbReference type="ARBA" id="ARBA00022884"/>
    </source>
</evidence>
<dbReference type="Gene3D" id="3.30.70.330">
    <property type="match status" value="1"/>
</dbReference>
<dbReference type="SUPFAM" id="SSF54928">
    <property type="entry name" value="RNA-binding domain, RBD"/>
    <property type="match status" value="1"/>
</dbReference>
<comment type="caution">
    <text evidence="7">The sequence shown here is derived from an EMBL/GenBank/DDBJ whole genome shotgun (WGS) entry which is preliminary data.</text>
</comment>
<reference evidence="7" key="1">
    <citation type="submission" date="2019-12" db="EMBL/GenBank/DDBJ databases">
        <title>Genome sequencing and annotation of Brassica cretica.</title>
        <authorList>
            <person name="Studholme D.J."/>
            <person name="Sarris P.F."/>
        </authorList>
    </citation>
    <scope>NUCLEOTIDE SEQUENCE</scope>
    <source>
        <strain evidence="7">PFS-102/07</strain>
        <tissue evidence="7">Leaf</tissue>
    </source>
</reference>
<dbReference type="InterPro" id="IPR000504">
    <property type="entry name" value="RRM_dom"/>
</dbReference>
<evidence type="ECO:0000256" key="2">
    <source>
        <dbReference type="ARBA" id="ARBA00022737"/>
    </source>
</evidence>
<sequence length="170" mass="18908">MQGRSFSRSLYECQICLCCCCSTTSDRDKGKSHLGASARWGGEHYLLFTDGSKAQKWKLIIRNLPFKAKPSEIKEVFSAVGFVWDVFVPKNIETGLPKGFAFVKFTCKRDAENAIQKFNGHMFSKRPIAVDWAVPKNLYNGAADAATAPEDGKFTVLFSIVGNLNNILDD</sequence>
<feature type="domain" description="RRM" evidence="6">
    <location>
        <begin position="57"/>
        <end position="135"/>
    </location>
</feature>
<dbReference type="PANTHER" id="PTHR48039:SF5">
    <property type="entry name" value="RNA-BINDING PROTEIN 28"/>
    <property type="match status" value="1"/>
</dbReference>
<evidence type="ECO:0000256" key="4">
    <source>
        <dbReference type="ARBA" id="ARBA00023242"/>
    </source>
</evidence>
<dbReference type="InterPro" id="IPR035979">
    <property type="entry name" value="RBD_domain_sf"/>
</dbReference>
<dbReference type="GO" id="GO:0005634">
    <property type="term" value="C:nucleus"/>
    <property type="evidence" value="ECO:0007669"/>
    <property type="project" value="UniProtKB-SubCell"/>
</dbReference>
<dbReference type="InterPro" id="IPR051945">
    <property type="entry name" value="RRM_MRD1_RNA_proc_ribogen"/>
</dbReference>
<comment type="subcellular location">
    <subcellularLocation>
        <location evidence="1">Nucleus</location>
    </subcellularLocation>
</comment>
<dbReference type="GO" id="GO:0003729">
    <property type="term" value="F:mRNA binding"/>
    <property type="evidence" value="ECO:0007669"/>
    <property type="project" value="TreeGrafter"/>
</dbReference>
<dbReference type="CDD" id="cd12414">
    <property type="entry name" value="RRM2_RBM28_like"/>
    <property type="match status" value="1"/>
</dbReference>
<proteinExistence type="predicted"/>
<gene>
    <name evidence="7" type="ORF">F2Q70_00041477</name>
</gene>
<evidence type="ECO:0000256" key="5">
    <source>
        <dbReference type="PROSITE-ProRule" id="PRU00176"/>
    </source>
</evidence>